<dbReference type="InterPro" id="IPR011042">
    <property type="entry name" value="6-blade_b-propeller_TolB-like"/>
</dbReference>
<gene>
    <name evidence="2" type="ORF">A3A49_02045</name>
</gene>
<comment type="caution">
    <text evidence="2">The sequence shown here is derived from an EMBL/GenBank/DDBJ whole genome shotgun (WGS) entry which is preliminary data.</text>
</comment>
<accession>A0A1F5H1Q2</accession>
<keyword evidence="1" id="KW-1133">Transmembrane helix</keyword>
<protein>
    <recommendedName>
        <fullName evidence="4">PPM-type phosphatase domain-containing protein</fullName>
    </recommendedName>
</protein>
<dbReference type="Gene3D" id="2.120.10.30">
    <property type="entry name" value="TolB, C-terminal domain"/>
    <property type="match status" value="1"/>
</dbReference>
<evidence type="ECO:0000313" key="2">
    <source>
        <dbReference type="EMBL" id="OGD97975.1"/>
    </source>
</evidence>
<organism evidence="2 3">
    <name type="scientific">Candidatus Curtissbacteria bacterium RIFCSPLOWO2_01_FULL_38_11b</name>
    <dbReference type="NCBI Taxonomy" id="1797725"/>
    <lineage>
        <taxon>Bacteria</taxon>
        <taxon>Candidatus Curtissiibacteriota</taxon>
    </lineage>
</organism>
<keyword evidence="1" id="KW-0472">Membrane</keyword>
<evidence type="ECO:0000256" key="1">
    <source>
        <dbReference type="SAM" id="Phobius"/>
    </source>
</evidence>
<name>A0A1F5H1Q2_9BACT</name>
<dbReference type="STRING" id="1797725.A3A49_02045"/>
<dbReference type="AlphaFoldDB" id="A0A1F5H1Q2"/>
<sequence length="649" mass="71107">MKMSQEDDVTSYKLDVERLTGQSDARVNCAVFRSRVSFEDGTIATLVSCILAEGKQEEGEKNLIKDVFDLVVKKLESASGGSLDVLKVAGEASSEFVKGVSQDVSFCHALFYKNAAYIFKHGDRVKVWVYDPPKSTELNFNWGSGLQKGGQLYLIATEKFFNYFDLSSQLSEQEIDTRELVDELATEISAKEDQSEIGAALVYIKENKLKAKDGVGSEVNGEKEIKKKMESETSKEASEESYEVDSEVLRPVVNKHESSVQVEPGITHETIDQGSKSRFKNPLGVLAAIPAEIKRLKRGDIKAIFRLRRKIVVVAIIILMILAISAFFTIRGASDRKKLDEFNSHLGSASSKYEEAVAILNLNKSRAREILISADGEVAKALELIPKDEKASELSTKISEKLKETENLSNVNLSTLVEVSGDLVSIAKSGKSLVGFSNNQIFDIDVENKSSDVVEGRQTTVSGYVYDNFAFVYLGSDVYKIALANGNSEKAFEGEGAYDIAVFLGNVYLLSDKQIFKHTPIEGGYGGGVDYFNESQQLESSSRFAIDGSVWVTTGGSILNYLRGEKQDFAISGLVGGELKFGPIFTDAQTDSLYVIDVANSALLKIDKDGIYTTSYQSPEFKNAVDLVVDEAGGKMYVAVGNKVLEADL</sequence>
<dbReference type="Proteomes" id="UP000176740">
    <property type="component" value="Unassembled WGS sequence"/>
</dbReference>
<feature type="transmembrane region" description="Helical" evidence="1">
    <location>
        <begin position="311"/>
        <end position="330"/>
    </location>
</feature>
<dbReference type="EMBL" id="MFBO01000021">
    <property type="protein sequence ID" value="OGD97975.1"/>
    <property type="molecule type" value="Genomic_DNA"/>
</dbReference>
<evidence type="ECO:0008006" key="4">
    <source>
        <dbReference type="Google" id="ProtNLM"/>
    </source>
</evidence>
<evidence type="ECO:0000313" key="3">
    <source>
        <dbReference type="Proteomes" id="UP000176740"/>
    </source>
</evidence>
<keyword evidence="1" id="KW-0812">Transmembrane</keyword>
<proteinExistence type="predicted"/>
<reference evidence="2 3" key="1">
    <citation type="journal article" date="2016" name="Nat. Commun.">
        <title>Thousands of microbial genomes shed light on interconnected biogeochemical processes in an aquifer system.</title>
        <authorList>
            <person name="Anantharaman K."/>
            <person name="Brown C.T."/>
            <person name="Hug L.A."/>
            <person name="Sharon I."/>
            <person name="Castelle C.J."/>
            <person name="Probst A.J."/>
            <person name="Thomas B.C."/>
            <person name="Singh A."/>
            <person name="Wilkins M.J."/>
            <person name="Karaoz U."/>
            <person name="Brodie E.L."/>
            <person name="Williams K.H."/>
            <person name="Hubbard S.S."/>
            <person name="Banfield J.F."/>
        </authorList>
    </citation>
    <scope>NUCLEOTIDE SEQUENCE [LARGE SCALE GENOMIC DNA]</scope>
</reference>